<reference evidence="13" key="2">
    <citation type="submission" date="2023-03" db="EMBL/GenBank/DDBJ databases">
        <authorList>
            <person name="Inwood S.N."/>
            <person name="Skelly J.G."/>
            <person name="Guhlin J."/>
            <person name="Harrop T.W.R."/>
            <person name="Goldson S.G."/>
            <person name="Dearden P.K."/>
        </authorList>
    </citation>
    <scope>NUCLEOTIDE SEQUENCE</scope>
    <source>
        <strain evidence="13">Lincoln</strain>
        <tissue evidence="13">Whole body</tissue>
    </source>
</reference>
<dbReference type="Pfam" id="PF03015">
    <property type="entry name" value="Sterile"/>
    <property type="match status" value="1"/>
</dbReference>
<dbReference type="GO" id="GO:0005777">
    <property type="term" value="C:peroxisome"/>
    <property type="evidence" value="ECO:0007669"/>
    <property type="project" value="TreeGrafter"/>
</dbReference>
<dbReference type="InterPro" id="IPR013120">
    <property type="entry name" value="FAR_NAD-bd"/>
</dbReference>
<dbReference type="GO" id="GO:0035336">
    <property type="term" value="P:long-chain fatty-acyl-CoA metabolic process"/>
    <property type="evidence" value="ECO:0007669"/>
    <property type="project" value="TreeGrafter"/>
</dbReference>
<name>A0AA39FCM2_MICHY</name>
<dbReference type="InterPro" id="IPR033640">
    <property type="entry name" value="FAR_C"/>
</dbReference>
<dbReference type="CDD" id="cd09071">
    <property type="entry name" value="FAR_C"/>
    <property type="match status" value="1"/>
</dbReference>
<keyword evidence="6 10" id="KW-1133">Transmembrane helix</keyword>
<dbReference type="EC" id="1.2.1.84" evidence="10"/>
<feature type="domain" description="Thioester reductase (TE)" evidence="12">
    <location>
        <begin position="16"/>
        <end position="284"/>
    </location>
</feature>
<dbReference type="SUPFAM" id="SSF51735">
    <property type="entry name" value="NAD(P)-binding Rossmann-fold domains"/>
    <property type="match status" value="1"/>
</dbReference>
<evidence type="ECO:0000313" key="13">
    <source>
        <dbReference type="EMBL" id="KAK0166939.1"/>
    </source>
</evidence>
<evidence type="ECO:0000313" key="14">
    <source>
        <dbReference type="Proteomes" id="UP001168972"/>
    </source>
</evidence>
<evidence type="ECO:0000256" key="8">
    <source>
        <dbReference type="ARBA" id="ARBA00023136"/>
    </source>
</evidence>
<dbReference type="GO" id="GO:0016020">
    <property type="term" value="C:membrane"/>
    <property type="evidence" value="ECO:0007669"/>
    <property type="project" value="UniProtKB-SubCell"/>
</dbReference>
<evidence type="ECO:0000256" key="7">
    <source>
        <dbReference type="ARBA" id="ARBA00023098"/>
    </source>
</evidence>
<comment type="caution">
    <text evidence="13">The sequence shown here is derived from an EMBL/GenBank/DDBJ whole genome shotgun (WGS) entry which is preliminary data.</text>
</comment>
<feature type="transmembrane region" description="Helical" evidence="10">
    <location>
        <begin position="272"/>
        <end position="292"/>
    </location>
</feature>
<dbReference type="InterPro" id="IPR026055">
    <property type="entry name" value="FAR"/>
</dbReference>
<keyword evidence="8 10" id="KW-0472">Membrane</keyword>
<evidence type="ECO:0000256" key="9">
    <source>
        <dbReference type="ARBA" id="ARBA00052530"/>
    </source>
</evidence>
<evidence type="ECO:0000256" key="3">
    <source>
        <dbReference type="ARBA" id="ARBA00022516"/>
    </source>
</evidence>
<evidence type="ECO:0000256" key="10">
    <source>
        <dbReference type="RuleBase" id="RU363097"/>
    </source>
</evidence>
<dbReference type="FunFam" id="3.40.50.720:FF:000143">
    <property type="entry name" value="Fatty acyl-CoA reductase"/>
    <property type="match status" value="1"/>
</dbReference>
<evidence type="ECO:0000256" key="5">
    <source>
        <dbReference type="ARBA" id="ARBA00022857"/>
    </source>
</evidence>
<keyword evidence="4 10" id="KW-0812">Transmembrane</keyword>
<dbReference type="CDD" id="cd05236">
    <property type="entry name" value="FAR-N_SDR_e"/>
    <property type="match status" value="1"/>
</dbReference>
<evidence type="ECO:0000256" key="4">
    <source>
        <dbReference type="ARBA" id="ARBA00022692"/>
    </source>
</evidence>
<gene>
    <name evidence="13" type="ORF">PV327_004405</name>
</gene>
<keyword evidence="14" id="KW-1185">Reference proteome</keyword>
<comment type="catalytic activity">
    <reaction evidence="9 10">
        <text>a long-chain fatty acyl-CoA + 2 NADPH + 2 H(+) = a long-chain primary fatty alcohol + 2 NADP(+) + CoA</text>
        <dbReference type="Rhea" id="RHEA:52716"/>
        <dbReference type="ChEBI" id="CHEBI:15378"/>
        <dbReference type="ChEBI" id="CHEBI:57287"/>
        <dbReference type="ChEBI" id="CHEBI:57783"/>
        <dbReference type="ChEBI" id="CHEBI:58349"/>
        <dbReference type="ChEBI" id="CHEBI:77396"/>
        <dbReference type="ChEBI" id="CHEBI:83139"/>
        <dbReference type="EC" id="1.2.1.84"/>
    </reaction>
</comment>
<dbReference type="AlphaFoldDB" id="A0AA39FCM2"/>
<dbReference type="EMBL" id="JAQQBR010001832">
    <property type="protein sequence ID" value="KAK0166939.1"/>
    <property type="molecule type" value="Genomic_DNA"/>
</dbReference>
<feature type="transmembrane region" description="Helical" evidence="10">
    <location>
        <begin position="346"/>
        <end position="364"/>
    </location>
</feature>
<evidence type="ECO:0000256" key="6">
    <source>
        <dbReference type="ARBA" id="ARBA00022989"/>
    </source>
</evidence>
<evidence type="ECO:0000259" key="12">
    <source>
        <dbReference type="Pfam" id="PF07993"/>
    </source>
</evidence>
<feature type="domain" description="Fatty acyl-CoA reductase C-terminal" evidence="11">
    <location>
        <begin position="357"/>
        <end position="448"/>
    </location>
</feature>
<dbReference type="GO" id="GO:0102965">
    <property type="term" value="F:alcohol-forming long-chain fatty acyl-CoA reductase activity"/>
    <property type="evidence" value="ECO:0007669"/>
    <property type="project" value="UniProtKB-EC"/>
</dbReference>
<comment type="similarity">
    <text evidence="2 10">Belongs to the fatty acyl-CoA reductase family.</text>
</comment>
<dbReference type="Gene3D" id="3.40.50.720">
    <property type="entry name" value="NAD(P)-binding Rossmann-like Domain"/>
    <property type="match status" value="1"/>
</dbReference>
<dbReference type="PANTHER" id="PTHR11011">
    <property type="entry name" value="MALE STERILITY PROTEIN 2-RELATED"/>
    <property type="match status" value="1"/>
</dbReference>
<sequence>MESNVIDFYRGKSIFITGGTGFLGSCLIEKLLRCCTDVKRIFILIRPKKGKNINERLEELIKNSVFDRIREEENTKLFNKLVAVAGSIDEDNLGLSVEDRFTLIEDVEIIFHSAATLDFDGSLKTAVDVNLLGTRRVVQLGQEIRNLKVLVHVSSAYVNSFLLEAKEQIYPSPTDVNELVKVVNDLSEDVIDEMAPKLLKDHPNSYTFTKHLAEHEVINGSLPSAIVRASMITAAWKEPVPGWTTSKNGPQGFLMGASKGVVRRLPIVKHYIYDYIPVDIVVNSLIVAGYAIGSNAVKTMKVFHCTSSTCNPFKWEAVEKNINKYLHQFPLKSAVWYPHLKFLSSLWLYRISALFIHMIPAYILDTVTRVSGGRPILVRLHTNVNNSLSRLERFIFTEWKFHNPRLLELHESLSPNDKELFNLDIKSLVWEDYFVDLTKGVRVYLSKESLKNLSKARSKDNVLLILHLGLQAMLMGLMWWIVKIILGSTWTKTGMVVPFFYFLYSQL</sequence>
<dbReference type="GO" id="GO:0080019">
    <property type="term" value="F:alcohol-forming very long-chain fatty acyl-CoA reductase activity"/>
    <property type="evidence" value="ECO:0007669"/>
    <property type="project" value="InterPro"/>
</dbReference>
<evidence type="ECO:0000256" key="1">
    <source>
        <dbReference type="ARBA" id="ARBA00004141"/>
    </source>
</evidence>
<evidence type="ECO:0000259" key="11">
    <source>
        <dbReference type="Pfam" id="PF03015"/>
    </source>
</evidence>
<keyword evidence="5 10" id="KW-0521">NADP</keyword>
<organism evidence="13 14">
    <name type="scientific">Microctonus hyperodae</name>
    <name type="common">Parasitoid wasp</name>
    <dbReference type="NCBI Taxonomy" id="165561"/>
    <lineage>
        <taxon>Eukaryota</taxon>
        <taxon>Metazoa</taxon>
        <taxon>Ecdysozoa</taxon>
        <taxon>Arthropoda</taxon>
        <taxon>Hexapoda</taxon>
        <taxon>Insecta</taxon>
        <taxon>Pterygota</taxon>
        <taxon>Neoptera</taxon>
        <taxon>Endopterygota</taxon>
        <taxon>Hymenoptera</taxon>
        <taxon>Apocrita</taxon>
        <taxon>Ichneumonoidea</taxon>
        <taxon>Braconidae</taxon>
        <taxon>Euphorinae</taxon>
        <taxon>Microctonus</taxon>
    </lineage>
</organism>
<dbReference type="Pfam" id="PF07993">
    <property type="entry name" value="NAD_binding_4"/>
    <property type="match status" value="1"/>
</dbReference>
<dbReference type="Proteomes" id="UP001168972">
    <property type="component" value="Unassembled WGS sequence"/>
</dbReference>
<reference evidence="13" key="1">
    <citation type="journal article" date="2023" name="bioRxiv">
        <title>Scaffold-level genome assemblies of two parasitoid biocontrol wasps reveal the parthenogenesis mechanism and an associated novel virus.</title>
        <authorList>
            <person name="Inwood S."/>
            <person name="Skelly J."/>
            <person name="Guhlin J."/>
            <person name="Harrop T."/>
            <person name="Goldson S."/>
            <person name="Dearden P."/>
        </authorList>
    </citation>
    <scope>NUCLEOTIDE SEQUENCE</scope>
    <source>
        <strain evidence="13">Lincoln</strain>
        <tissue evidence="13">Whole body</tissue>
    </source>
</reference>
<comment type="subcellular location">
    <subcellularLocation>
        <location evidence="1">Membrane</location>
        <topology evidence="1">Multi-pass membrane protein</topology>
    </subcellularLocation>
</comment>
<evidence type="ECO:0000256" key="2">
    <source>
        <dbReference type="ARBA" id="ARBA00005928"/>
    </source>
</evidence>
<dbReference type="InterPro" id="IPR036291">
    <property type="entry name" value="NAD(P)-bd_dom_sf"/>
</dbReference>
<accession>A0AA39FCM2</accession>
<keyword evidence="3 10" id="KW-0444">Lipid biosynthesis</keyword>
<dbReference type="PANTHER" id="PTHR11011:SF45">
    <property type="entry name" value="FATTY ACYL-COA REDUCTASE CG8306-RELATED"/>
    <property type="match status" value="1"/>
</dbReference>
<keyword evidence="10" id="KW-0560">Oxidoreductase</keyword>
<comment type="function">
    <text evidence="10">Catalyzes the reduction of fatty acyl-CoA to fatty alcohols.</text>
</comment>
<protein>
    <recommendedName>
        <fullName evidence="10">Fatty acyl-CoA reductase</fullName>
        <ecNumber evidence="10">1.2.1.84</ecNumber>
    </recommendedName>
</protein>
<proteinExistence type="inferred from homology"/>
<keyword evidence="7 10" id="KW-0443">Lipid metabolism</keyword>
<feature type="transmembrane region" description="Helical" evidence="10">
    <location>
        <begin position="461"/>
        <end position="481"/>
    </location>
</feature>